<keyword evidence="9" id="KW-0249">Electron transport</keyword>
<evidence type="ECO:0000259" key="16">
    <source>
        <dbReference type="PROSITE" id="PS51007"/>
    </source>
</evidence>
<evidence type="ECO:0000256" key="15">
    <source>
        <dbReference type="SAM" id="Phobius"/>
    </source>
</evidence>
<dbReference type="GO" id="GO:0006122">
    <property type="term" value="P:mitochondrial electron transport, ubiquinol to cytochrome c"/>
    <property type="evidence" value="ECO:0007669"/>
    <property type="project" value="TreeGrafter"/>
</dbReference>
<feature type="domain" description="Cytochrome c" evidence="16">
    <location>
        <begin position="88"/>
        <end position="240"/>
    </location>
</feature>
<keyword evidence="11 14" id="KW-0408">Iron</keyword>
<evidence type="ECO:0000256" key="13">
    <source>
        <dbReference type="ARBA" id="ARBA00023136"/>
    </source>
</evidence>
<evidence type="ECO:0000256" key="6">
    <source>
        <dbReference type="ARBA" id="ARBA00022692"/>
    </source>
</evidence>
<evidence type="ECO:0000256" key="12">
    <source>
        <dbReference type="ARBA" id="ARBA00023128"/>
    </source>
</evidence>
<feature type="binding site" description="covalent" evidence="14">
    <location>
        <position position="224"/>
    </location>
    <ligand>
        <name>heme c</name>
        <dbReference type="ChEBI" id="CHEBI:61717"/>
    </ligand>
</feature>
<keyword evidence="10 15" id="KW-1133">Transmembrane helix</keyword>
<dbReference type="Pfam" id="PF02167">
    <property type="entry name" value="Cytochrom_C1"/>
    <property type="match status" value="1"/>
</dbReference>
<keyword evidence="13 15" id="KW-0472">Membrane</keyword>
<keyword evidence="4 14" id="KW-0349">Heme</keyword>
<evidence type="ECO:0000256" key="3">
    <source>
        <dbReference type="ARBA" id="ARBA00022448"/>
    </source>
</evidence>
<dbReference type="PANTHER" id="PTHR10266">
    <property type="entry name" value="CYTOCHROME C1"/>
    <property type="match status" value="1"/>
</dbReference>
<evidence type="ECO:0000256" key="7">
    <source>
        <dbReference type="ARBA" id="ARBA00022723"/>
    </source>
</evidence>
<dbReference type="InterPro" id="IPR002326">
    <property type="entry name" value="Cyt_c1"/>
</dbReference>
<keyword evidence="8" id="KW-0999">Mitochondrion inner membrane</keyword>
<comment type="similarity">
    <text evidence="2">Belongs to the cytochrome c family.</text>
</comment>
<dbReference type="PANTHER" id="PTHR10266:SF3">
    <property type="entry name" value="CYTOCHROME C1, HEME PROTEIN, MITOCHONDRIAL"/>
    <property type="match status" value="1"/>
</dbReference>
<evidence type="ECO:0000313" key="18">
    <source>
        <dbReference type="Proteomes" id="UP000192578"/>
    </source>
</evidence>
<keyword evidence="6 15" id="KW-0812">Transmembrane</keyword>
<evidence type="ECO:0000256" key="8">
    <source>
        <dbReference type="ARBA" id="ARBA00022792"/>
    </source>
</evidence>
<dbReference type="GO" id="GO:0046872">
    <property type="term" value="F:metal ion binding"/>
    <property type="evidence" value="ECO:0007669"/>
    <property type="project" value="UniProtKB-KW"/>
</dbReference>
<feature type="binding site" description="covalent" evidence="14">
    <location>
        <position position="101"/>
    </location>
    <ligand>
        <name>heme c</name>
        <dbReference type="ChEBI" id="CHEBI:61717"/>
    </ligand>
</feature>
<dbReference type="Proteomes" id="UP000192578">
    <property type="component" value="Unassembled WGS sequence"/>
</dbReference>
<dbReference type="SUPFAM" id="SSF46626">
    <property type="entry name" value="Cytochrome c"/>
    <property type="match status" value="1"/>
</dbReference>
<reference evidence="18" key="1">
    <citation type="submission" date="2017-01" db="EMBL/GenBank/DDBJ databases">
        <title>Comparative genomics of anhydrobiosis in the tardigrade Hypsibius dujardini.</title>
        <authorList>
            <person name="Yoshida Y."/>
            <person name="Koutsovoulos G."/>
            <person name="Laetsch D."/>
            <person name="Stevens L."/>
            <person name="Kumar S."/>
            <person name="Horikawa D."/>
            <person name="Ishino K."/>
            <person name="Komine S."/>
            <person name="Tomita M."/>
            <person name="Blaxter M."/>
            <person name="Arakawa K."/>
        </authorList>
    </citation>
    <scope>NUCLEOTIDE SEQUENCE [LARGE SCALE GENOMIC DNA]</scope>
    <source>
        <strain evidence="18">Z151</strain>
    </source>
</reference>
<dbReference type="FunFam" id="1.10.760.10:FF:000002">
    <property type="entry name" value="Cytochrome c1, heme protein"/>
    <property type="match status" value="1"/>
</dbReference>
<comment type="subcellular location">
    <subcellularLocation>
        <location evidence="1">Mitochondrion inner membrane</location>
    </subcellularLocation>
</comment>
<comment type="cofactor">
    <cofactor evidence="14">
        <name>heme c</name>
        <dbReference type="ChEBI" id="CHEBI:61717"/>
    </cofactor>
    <text evidence="14">Binds 1 heme c group covalently per subunit.</text>
</comment>
<feature type="binding site" description="axial binding residue" evidence="14">
    <location>
        <position position="105"/>
    </location>
    <ligand>
        <name>heme c</name>
        <dbReference type="ChEBI" id="CHEBI:61717"/>
    </ligand>
    <ligandPart>
        <name>Fe</name>
        <dbReference type="ChEBI" id="CHEBI:18248"/>
    </ligandPart>
</feature>
<evidence type="ECO:0000256" key="5">
    <source>
        <dbReference type="ARBA" id="ARBA00022660"/>
    </source>
</evidence>
<dbReference type="InterPro" id="IPR021157">
    <property type="entry name" value="Cyt_c1_TM_anchor_C"/>
</dbReference>
<keyword evidence="5" id="KW-0679">Respiratory chain</keyword>
<evidence type="ECO:0000256" key="2">
    <source>
        <dbReference type="ARBA" id="ARBA00006488"/>
    </source>
</evidence>
<dbReference type="GO" id="GO:0009055">
    <property type="term" value="F:electron transfer activity"/>
    <property type="evidence" value="ECO:0007669"/>
    <property type="project" value="InterPro"/>
</dbReference>
<name>A0A1W0X297_HYPEX</name>
<keyword evidence="3" id="KW-0813">Transport</keyword>
<evidence type="ECO:0000256" key="14">
    <source>
        <dbReference type="PIRSR" id="PIRSR602326-1"/>
    </source>
</evidence>
<feature type="binding site" description="covalent" evidence="14">
    <location>
        <position position="104"/>
    </location>
    <ligand>
        <name>heme c</name>
        <dbReference type="ChEBI" id="CHEBI:61717"/>
    </ligand>
</feature>
<dbReference type="Gene3D" id="1.20.5.100">
    <property type="entry name" value="Cytochrome c1, transmembrane anchor, C-terminal"/>
    <property type="match status" value="1"/>
</dbReference>
<dbReference type="AlphaFoldDB" id="A0A1W0X297"/>
<dbReference type="GO" id="GO:0020037">
    <property type="term" value="F:heme binding"/>
    <property type="evidence" value="ECO:0007669"/>
    <property type="project" value="InterPro"/>
</dbReference>
<evidence type="ECO:0000256" key="10">
    <source>
        <dbReference type="ARBA" id="ARBA00022989"/>
    </source>
</evidence>
<dbReference type="InterPro" id="IPR036909">
    <property type="entry name" value="Cyt_c-like_dom_sf"/>
</dbReference>
<proteinExistence type="inferred from homology"/>
<keyword evidence="12" id="KW-0496">Mitochondrion</keyword>
<evidence type="ECO:0000313" key="17">
    <source>
        <dbReference type="EMBL" id="OQV21480.1"/>
    </source>
</evidence>
<dbReference type="GO" id="GO:0005743">
    <property type="term" value="C:mitochondrial inner membrane"/>
    <property type="evidence" value="ECO:0007669"/>
    <property type="project" value="UniProtKB-SubCell"/>
</dbReference>
<dbReference type="OrthoDB" id="5925at2759"/>
<dbReference type="SUPFAM" id="SSF81496">
    <property type="entry name" value="Cytochrome c1 subunit of cytochrome bc1 complex (Ubiquinol-cytochrome c reductase), transmembrane anchor"/>
    <property type="match status" value="1"/>
</dbReference>
<evidence type="ECO:0000256" key="9">
    <source>
        <dbReference type="ARBA" id="ARBA00022982"/>
    </source>
</evidence>
<protein>
    <submittedName>
        <fullName evidence="17">Cytochrome c1, heme protein, mitochondrial</fullName>
    </submittedName>
</protein>
<dbReference type="Gene3D" id="1.10.760.10">
    <property type="entry name" value="Cytochrome c-like domain"/>
    <property type="match status" value="1"/>
</dbReference>
<dbReference type="EMBL" id="MTYJ01000023">
    <property type="protein sequence ID" value="OQV21480.1"/>
    <property type="molecule type" value="Genomic_DNA"/>
</dbReference>
<keyword evidence="7 14" id="KW-0479">Metal-binding</keyword>
<dbReference type="PROSITE" id="PS51007">
    <property type="entry name" value="CYTC"/>
    <property type="match status" value="1"/>
</dbReference>
<evidence type="ECO:0000256" key="1">
    <source>
        <dbReference type="ARBA" id="ARBA00004273"/>
    </source>
</evidence>
<organism evidence="17 18">
    <name type="scientific">Hypsibius exemplaris</name>
    <name type="common">Freshwater tardigrade</name>
    <dbReference type="NCBI Taxonomy" id="2072580"/>
    <lineage>
        <taxon>Eukaryota</taxon>
        <taxon>Metazoa</taxon>
        <taxon>Ecdysozoa</taxon>
        <taxon>Tardigrada</taxon>
        <taxon>Eutardigrada</taxon>
        <taxon>Parachela</taxon>
        <taxon>Hypsibioidea</taxon>
        <taxon>Hypsibiidae</taxon>
        <taxon>Hypsibius</taxon>
    </lineage>
</organism>
<comment type="caution">
    <text evidence="17">The sequence shown here is derived from an EMBL/GenBank/DDBJ whole genome shotgun (WGS) entry which is preliminary data.</text>
</comment>
<gene>
    <name evidence="17" type="ORF">BV898_04684</name>
</gene>
<dbReference type="PRINTS" id="PR00603">
    <property type="entry name" value="CYTOCHROMEC1"/>
</dbReference>
<evidence type="ECO:0000256" key="11">
    <source>
        <dbReference type="ARBA" id="ARBA00023004"/>
    </source>
</evidence>
<keyword evidence="18" id="KW-1185">Reference proteome</keyword>
<evidence type="ECO:0000256" key="4">
    <source>
        <dbReference type="ARBA" id="ARBA00022617"/>
    </source>
</evidence>
<sequence>MARVLSRFYNATQTYANSRKAHTFALGNLSKLSASKKALYSTLGAAAVGGACLLYALETSEVEASGNDLHPPHFHWPHSGVIDSFDHQSIRRGYQVYKQVCAACHSLRFLAYRNLVGVTHTEDEAKEEAAAIQVQDGPNEEGKMFMRPGKLADYFPNPYPNDEAARAANNGALPPDLSYIVLARHGGEHYVFSLLTGYADPPAGIEIREGQAYNPYFPGGALGMAQQLYDEGVEYEDGTKATVSQMAKDVSEFLAWASMPEHDARKRMFIKVAIFGGLILPVVWYIYKFKWSVLKSRKVQYVLMPKSKNRFNSP</sequence>
<accession>A0A1W0X297</accession>
<dbReference type="InterPro" id="IPR009056">
    <property type="entry name" value="Cyt_c-like_dom"/>
</dbReference>
<feature type="transmembrane region" description="Helical" evidence="15">
    <location>
        <begin position="268"/>
        <end position="287"/>
    </location>
</feature>